<dbReference type="Gene3D" id="2.60.40.10">
    <property type="entry name" value="Immunoglobulins"/>
    <property type="match status" value="1"/>
</dbReference>
<name>A0A4R1RW49_HYDET</name>
<accession>A0A4R1RW49</accession>
<protein>
    <submittedName>
        <fullName evidence="6">Enterochelin esterase family protein</fullName>
    </submittedName>
</protein>
<comment type="subcellular location">
    <subcellularLocation>
        <location evidence="1">Cytoplasm</location>
    </subcellularLocation>
</comment>
<dbReference type="PANTHER" id="PTHR48098:SF3">
    <property type="entry name" value="IRON(III) ENTEROBACTIN ESTERASE"/>
    <property type="match status" value="1"/>
</dbReference>
<dbReference type="Pfam" id="PF11806">
    <property type="entry name" value="Enterochelin_N"/>
    <property type="match status" value="1"/>
</dbReference>
<dbReference type="InterPro" id="IPR050583">
    <property type="entry name" value="Mycobacterial_A85_antigen"/>
</dbReference>
<dbReference type="InterPro" id="IPR029058">
    <property type="entry name" value="AB_hydrolase_fold"/>
</dbReference>
<evidence type="ECO:0000256" key="3">
    <source>
        <dbReference type="ARBA" id="ARBA00022801"/>
    </source>
</evidence>
<dbReference type="Pfam" id="PF00756">
    <property type="entry name" value="Esterase"/>
    <property type="match status" value="1"/>
</dbReference>
<dbReference type="Gene3D" id="3.40.50.1820">
    <property type="entry name" value="alpha/beta hydrolase"/>
    <property type="match status" value="1"/>
</dbReference>
<dbReference type="NCBIfam" id="NF007758">
    <property type="entry name" value="PRK10439.1"/>
    <property type="match status" value="1"/>
</dbReference>
<dbReference type="InterPro" id="IPR021764">
    <property type="entry name" value="Enterochelin_esterase_N"/>
</dbReference>
<keyword evidence="2" id="KW-0963">Cytoplasm</keyword>
<dbReference type="InterPro" id="IPR014756">
    <property type="entry name" value="Ig_E-set"/>
</dbReference>
<dbReference type="PANTHER" id="PTHR48098">
    <property type="entry name" value="ENTEROCHELIN ESTERASE-RELATED"/>
    <property type="match status" value="1"/>
</dbReference>
<reference evidence="6 7" key="1">
    <citation type="submission" date="2019-03" db="EMBL/GenBank/DDBJ databases">
        <title>Genomic Encyclopedia of Type Strains, Phase IV (KMG-IV): sequencing the most valuable type-strain genomes for metagenomic binning, comparative biology and taxonomic classification.</title>
        <authorList>
            <person name="Goeker M."/>
        </authorList>
    </citation>
    <scope>NUCLEOTIDE SEQUENCE [LARGE SCALE GENOMIC DNA]</scope>
    <source>
        <strain evidence="6 7">LX-B</strain>
    </source>
</reference>
<comment type="caution">
    <text evidence="6">The sequence shown here is derived from an EMBL/GenBank/DDBJ whole genome shotgun (WGS) entry which is preliminary data.</text>
</comment>
<dbReference type="SUPFAM" id="SSF81296">
    <property type="entry name" value="E set domains"/>
    <property type="match status" value="1"/>
</dbReference>
<evidence type="ECO:0000313" key="6">
    <source>
        <dbReference type="EMBL" id="TCL70689.1"/>
    </source>
</evidence>
<proteinExistence type="inferred from homology"/>
<evidence type="ECO:0000313" key="7">
    <source>
        <dbReference type="Proteomes" id="UP000295008"/>
    </source>
</evidence>
<dbReference type="GO" id="GO:0005737">
    <property type="term" value="C:cytoplasm"/>
    <property type="evidence" value="ECO:0007669"/>
    <property type="project" value="UniProtKB-SubCell"/>
</dbReference>
<dbReference type="RefSeq" id="WP_165907908.1">
    <property type="nucleotide sequence ID" value="NZ_SLUN01000009.1"/>
</dbReference>
<evidence type="ECO:0000259" key="5">
    <source>
        <dbReference type="Pfam" id="PF11806"/>
    </source>
</evidence>
<evidence type="ECO:0000256" key="2">
    <source>
        <dbReference type="ARBA" id="ARBA00022490"/>
    </source>
</evidence>
<dbReference type="GO" id="GO:0008849">
    <property type="term" value="F:enterochelin esterase activity"/>
    <property type="evidence" value="ECO:0007669"/>
    <property type="project" value="InterPro"/>
</dbReference>
<evidence type="ECO:0000256" key="1">
    <source>
        <dbReference type="ARBA" id="ARBA00004496"/>
    </source>
</evidence>
<dbReference type="EMBL" id="SLUN01000009">
    <property type="protein sequence ID" value="TCL70689.1"/>
    <property type="molecule type" value="Genomic_DNA"/>
</dbReference>
<dbReference type="GO" id="GO:0006826">
    <property type="term" value="P:iron ion transport"/>
    <property type="evidence" value="ECO:0007669"/>
    <property type="project" value="InterPro"/>
</dbReference>
<gene>
    <name evidence="6" type="ORF">EDC14_10096</name>
</gene>
<comment type="similarity">
    <text evidence="4">Belongs to the Fes family.</text>
</comment>
<dbReference type="SUPFAM" id="SSF53474">
    <property type="entry name" value="alpha/beta-Hydrolases"/>
    <property type="match status" value="1"/>
</dbReference>
<keyword evidence="7" id="KW-1185">Reference proteome</keyword>
<sequence length="553" mass="61090">MKRQAKPGRATRGARLSAEPVRGFLGGGSATEHPLDLPLQAIALIALEAEGLRGILTILDPQARRVRGWTIDDDGSRSFAFVAEEAGTYRVQLAAGAGAGNYRLTLIQTLSLEERVRPVANPRLESSRIQQLRAALTVRPERALASFWREAAAEGTPLREADPRDPRMTLCTFLWRGNAATRNVRVHLLYRTTLPNDYDLALLPGTDVWHTTIRLPSQGRFAYTLLVNAPSLAPPDIDSAPEHKLLYFAVSQADPLNPRRCFDEPGSRYEALSPLVLPDAPPQPWTQERPDVARGALRRVTFKSELLQDERHVSVYTPSGYSAGAKPYGLLFVFDEQWYLSRVPTPTILDNLLADGKIPPLVAILIGNGPGDARSRQLPCHPLFADFMVKELIPWVQRHYNVTAEPGRTIIAGASYGGLAATYVALRYPERFGNVLSQSGSYWWQPPVKPDRSNEFNPYREGNYIAALVIQRPKLALRFYLDAGTGEIDRTGNGRSILAANRHLRDVLLAKGYEVHYREFVGGHDFLSWRGTLADGLIALSAGWAGAGPPPDC</sequence>
<organism evidence="6 7">
    <name type="scientific">Hydrogenispora ethanolica</name>
    <dbReference type="NCBI Taxonomy" id="1082276"/>
    <lineage>
        <taxon>Bacteria</taxon>
        <taxon>Bacillati</taxon>
        <taxon>Bacillota</taxon>
        <taxon>Hydrogenispora</taxon>
    </lineage>
</organism>
<dbReference type="InterPro" id="IPR013783">
    <property type="entry name" value="Ig-like_fold"/>
</dbReference>
<feature type="domain" description="Enterochelin esterase N-terminal" evidence="5">
    <location>
        <begin position="172"/>
        <end position="285"/>
    </location>
</feature>
<dbReference type="GO" id="GO:0005506">
    <property type="term" value="F:iron ion binding"/>
    <property type="evidence" value="ECO:0007669"/>
    <property type="project" value="InterPro"/>
</dbReference>
<evidence type="ECO:0000256" key="4">
    <source>
        <dbReference type="ARBA" id="ARBA00024201"/>
    </source>
</evidence>
<dbReference type="InterPro" id="IPR000801">
    <property type="entry name" value="Esterase-like"/>
</dbReference>
<dbReference type="AlphaFoldDB" id="A0A4R1RW49"/>
<dbReference type="Proteomes" id="UP000295008">
    <property type="component" value="Unassembled WGS sequence"/>
</dbReference>
<keyword evidence="3" id="KW-0378">Hydrolase</keyword>